<name>A0A3D9IIR6_9BACL</name>
<sequence>MDIRLLRENRRHGTPRFPMSLYIQERKALDTILDNHWHDEAEFLWVISGQAVFQVGLTTYEIQAGQGVFVPSGEVHGGYSLQDSPCTYVAAVFHMDWFTESKDETATRYLQPLQREEAMLPSIYDETTEWGQAVIGHLTKVQRLFDSNDPAREMRIKAELYLIFADLITYEQWKRKDQAKAVDNDTIDRLKSVVAYVEDHCGQPITVSLLASHAGMSSGHFSRVFKTFMRKTPMEYVNQYRIQRAANLLQSSSITVAEAALEVGIDNFSYFSKRFKESYACTPMQFRKKFRSL</sequence>
<dbReference type="Gene3D" id="2.60.120.10">
    <property type="entry name" value="Jelly Rolls"/>
    <property type="match status" value="1"/>
</dbReference>
<keyword evidence="6" id="KW-1185">Reference proteome</keyword>
<keyword evidence="2" id="KW-0238">DNA-binding</keyword>
<reference evidence="5 6" key="1">
    <citation type="submission" date="2018-07" db="EMBL/GenBank/DDBJ databases">
        <title>Genomic Encyclopedia of Type Strains, Phase III (KMG-III): the genomes of soil and plant-associated and newly described type strains.</title>
        <authorList>
            <person name="Whitman W."/>
        </authorList>
    </citation>
    <scope>NUCLEOTIDE SEQUENCE [LARGE SCALE GENOMIC DNA]</scope>
    <source>
        <strain evidence="5 6">CECT 8236</strain>
    </source>
</reference>
<dbReference type="PROSITE" id="PS00041">
    <property type="entry name" value="HTH_ARAC_FAMILY_1"/>
    <property type="match status" value="1"/>
</dbReference>
<evidence type="ECO:0000313" key="5">
    <source>
        <dbReference type="EMBL" id="RED61632.1"/>
    </source>
</evidence>
<dbReference type="SMART" id="SM00342">
    <property type="entry name" value="HTH_ARAC"/>
    <property type="match status" value="1"/>
</dbReference>
<dbReference type="PROSITE" id="PS01124">
    <property type="entry name" value="HTH_ARAC_FAMILY_2"/>
    <property type="match status" value="1"/>
</dbReference>
<dbReference type="PANTHER" id="PTHR43280:SF28">
    <property type="entry name" value="HTH-TYPE TRANSCRIPTIONAL ACTIVATOR RHAS"/>
    <property type="match status" value="1"/>
</dbReference>
<keyword evidence="1" id="KW-0805">Transcription regulation</keyword>
<dbReference type="InterPro" id="IPR037923">
    <property type="entry name" value="HTH-like"/>
</dbReference>
<keyword evidence="3" id="KW-0804">Transcription</keyword>
<dbReference type="AlphaFoldDB" id="A0A3D9IIR6"/>
<evidence type="ECO:0000256" key="1">
    <source>
        <dbReference type="ARBA" id="ARBA00023015"/>
    </source>
</evidence>
<proteinExistence type="predicted"/>
<evidence type="ECO:0000259" key="4">
    <source>
        <dbReference type="PROSITE" id="PS01124"/>
    </source>
</evidence>
<dbReference type="InterPro" id="IPR003313">
    <property type="entry name" value="AraC-bd"/>
</dbReference>
<protein>
    <submittedName>
        <fullName evidence="5">AraC-like protein</fullName>
    </submittedName>
</protein>
<organism evidence="5 6">
    <name type="scientific">Cohnella lupini</name>
    <dbReference type="NCBI Taxonomy" id="1294267"/>
    <lineage>
        <taxon>Bacteria</taxon>
        <taxon>Bacillati</taxon>
        <taxon>Bacillota</taxon>
        <taxon>Bacilli</taxon>
        <taxon>Bacillales</taxon>
        <taxon>Paenibacillaceae</taxon>
        <taxon>Cohnella</taxon>
    </lineage>
</organism>
<feature type="domain" description="HTH araC/xylS-type" evidence="4">
    <location>
        <begin position="191"/>
        <end position="289"/>
    </location>
</feature>
<dbReference type="EMBL" id="QRDY01000005">
    <property type="protein sequence ID" value="RED61632.1"/>
    <property type="molecule type" value="Genomic_DNA"/>
</dbReference>
<dbReference type="GO" id="GO:0003700">
    <property type="term" value="F:DNA-binding transcription factor activity"/>
    <property type="evidence" value="ECO:0007669"/>
    <property type="project" value="InterPro"/>
</dbReference>
<dbReference type="InterPro" id="IPR018062">
    <property type="entry name" value="HTH_AraC-typ_CS"/>
</dbReference>
<dbReference type="CDD" id="cd02208">
    <property type="entry name" value="cupin_RmlC-like"/>
    <property type="match status" value="1"/>
</dbReference>
<gene>
    <name evidence="5" type="ORF">DFP95_10560</name>
</gene>
<dbReference type="SUPFAM" id="SSF46689">
    <property type="entry name" value="Homeodomain-like"/>
    <property type="match status" value="2"/>
</dbReference>
<evidence type="ECO:0000256" key="3">
    <source>
        <dbReference type="ARBA" id="ARBA00023163"/>
    </source>
</evidence>
<dbReference type="InterPro" id="IPR014710">
    <property type="entry name" value="RmlC-like_jellyroll"/>
</dbReference>
<dbReference type="SUPFAM" id="SSF51215">
    <property type="entry name" value="Regulatory protein AraC"/>
    <property type="match status" value="1"/>
</dbReference>
<evidence type="ECO:0000313" key="6">
    <source>
        <dbReference type="Proteomes" id="UP000256869"/>
    </source>
</evidence>
<comment type="caution">
    <text evidence="5">The sequence shown here is derived from an EMBL/GenBank/DDBJ whole genome shotgun (WGS) entry which is preliminary data.</text>
</comment>
<evidence type="ECO:0000256" key="2">
    <source>
        <dbReference type="ARBA" id="ARBA00023125"/>
    </source>
</evidence>
<dbReference type="InterPro" id="IPR018060">
    <property type="entry name" value="HTH_AraC"/>
</dbReference>
<dbReference type="RefSeq" id="WP_181907355.1">
    <property type="nucleotide sequence ID" value="NZ_QRDY01000005.1"/>
</dbReference>
<accession>A0A3D9IIR6</accession>
<dbReference type="Pfam" id="PF12833">
    <property type="entry name" value="HTH_18"/>
    <property type="match status" value="1"/>
</dbReference>
<dbReference type="GO" id="GO:0043565">
    <property type="term" value="F:sequence-specific DNA binding"/>
    <property type="evidence" value="ECO:0007669"/>
    <property type="project" value="InterPro"/>
</dbReference>
<dbReference type="PANTHER" id="PTHR43280">
    <property type="entry name" value="ARAC-FAMILY TRANSCRIPTIONAL REGULATOR"/>
    <property type="match status" value="1"/>
</dbReference>
<dbReference type="InterPro" id="IPR009057">
    <property type="entry name" value="Homeodomain-like_sf"/>
</dbReference>
<dbReference type="Proteomes" id="UP000256869">
    <property type="component" value="Unassembled WGS sequence"/>
</dbReference>
<dbReference type="Pfam" id="PF02311">
    <property type="entry name" value="AraC_binding"/>
    <property type="match status" value="1"/>
</dbReference>
<dbReference type="Gene3D" id="1.10.10.60">
    <property type="entry name" value="Homeodomain-like"/>
    <property type="match status" value="2"/>
</dbReference>